<evidence type="ECO:0000313" key="2">
    <source>
        <dbReference type="Proteomes" id="UP000472275"/>
    </source>
</evidence>
<evidence type="ECO:0000313" key="1">
    <source>
        <dbReference type="Ensembl" id="ENSACCP00020001165.1"/>
    </source>
</evidence>
<dbReference type="Ensembl" id="ENSACCT00020001203.1">
    <property type="protein sequence ID" value="ENSACCP00020001165.1"/>
    <property type="gene ID" value="ENSACCG00020000829.1"/>
</dbReference>
<dbReference type="AlphaFoldDB" id="A0A663DMR3"/>
<proteinExistence type="predicted"/>
<protein>
    <submittedName>
        <fullName evidence="1">Uncharacterized protein</fullName>
    </submittedName>
</protein>
<reference evidence="1" key="2">
    <citation type="submission" date="2025-09" db="UniProtKB">
        <authorList>
            <consortium name="Ensembl"/>
        </authorList>
    </citation>
    <scope>IDENTIFICATION</scope>
</reference>
<dbReference type="InParanoid" id="A0A663DMR3"/>
<reference evidence="1" key="1">
    <citation type="submission" date="2025-08" db="UniProtKB">
        <authorList>
            <consortium name="Ensembl"/>
        </authorList>
    </citation>
    <scope>IDENTIFICATION</scope>
</reference>
<dbReference type="Proteomes" id="UP000472275">
    <property type="component" value="Chromosome 10"/>
</dbReference>
<organism evidence="1 2">
    <name type="scientific">Aquila chrysaetos chrysaetos</name>
    <dbReference type="NCBI Taxonomy" id="223781"/>
    <lineage>
        <taxon>Eukaryota</taxon>
        <taxon>Metazoa</taxon>
        <taxon>Chordata</taxon>
        <taxon>Craniata</taxon>
        <taxon>Vertebrata</taxon>
        <taxon>Euteleostomi</taxon>
        <taxon>Archelosauria</taxon>
        <taxon>Archosauria</taxon>
        <taxon>Dinosauria</taxon>
        <taxon>Saurischia</taxon>
        <taxon>Theropoda</taxon>
        <taxon>Coelurosauria</taxon>
        <taxon>Aves</taxon>
        <taxon>Neognathae</taxon>
        <taxon>Neoaves</taxon>
        <taxon>Telluraves</taxon>
        <taxon>Accipitrimorphae</taxon>
        <taxon>Accipitriformes</taxon>
        <taxon>Accipitridae</taxon>
        <taxon>Accipitrinae</taxon>
        <taxon>Aquila</taxon>
    </lineage>
</organism>
<accession>A0A663DMR3</accession>
<keyword evidence="2" id="KW-1185">Reference proteome</keyword>
<sequence length="55" mass="6148">IPSYALSGPEKSYRTGKWLQHVPLPLEISIQGVWFPHCEKGRCCCCCHVNHPGAL</sequence>
<name>A0A663DMR3_AQUCH</name>